<dbReference type="RefSeq" id="WP_229569113.1">
    <property type="nucleotide sequence ID" value="NZ_AP025226.1"/>
</dbReference>
<evidence type="ECO:0000313" key="3">
    <source>
        <dbReference type="Proteomes" id="UP001319921"/>
    </source>
</evidence>
<dbReference type="PANTHER" id="PTHR43617">
    <property type="entry name" value="L-AMINO ACID N-ACETYLTRANSFERASE"/>
    <property type="match status" value="1"/>
</dbReference>
<dbReference type="InterPro" id="IPR000182">
    <property type="entry name" value="GNAT_dom"/>
</dbReference>
<dbReference type="PROSITE" id="PS51186">
    <property type="entry name" value="GNAT"/>
    <property type="match status" value="1"/>
</dbReference>
<dbReference type="InterPro" id="IPR050276">
    <property type="entry name" value="MshD_Acetyltransferase"/>
</dbReference>
<dbReference type="InterPro" id="IPR016181">
    <property type="entry name" value="Acyl_CoA_acyltransferase"/>
</dbReference>
<feature type="domain" description="N-acetyltransferase" evidence="1">
    <location>
        <begin position="5"/>
        <end position="152"/>
    </location>
</feature>
<evidence type="ECO:0000259" key="1">
    <source>
        <dbReference type="PROSITE" id="PS51186"/>
    </source>
</evidence>
<gene>
    <name evidence="2" type="ORF">SACC_17560</name>
</gene>
<dbReference type="EMBL" id="AP025226">
    <property type="protein sequence ID" value="BDB98739.1"/>
    <property type="molecule type" value="Genomic_DNA"/>
</dbReference>
<dbReference type="CDD" id="cd04301">
    <property type="entry name" value="NAT_SF"/>
    <property type="match status" value="1"/>
</dbReference>
<dbReference type="AlphaFoldDB" id="A0AAQ4CSF8"/>
<name>A0AAQ4CSF8_9CREN</name>
<dbReference type="PANTHER" id="PTHR43617:SF34">
    <property type="entry name" value="PUTATIVE-RELATED"/>
    <property type="match status" value="1"/>
</dbReference>
<dbReference type="Gene3D" id="3.40.630.30">
    <property type="match status" value="1"/>
</dbReference>
<proteinExistence type="predicted"/>
<reference evidence="2 3" key="1">
    <citation type="journal article" date="2022" name="Microbiol. Resour. Announc.">
        <title>Complete Genome Sequence of the Hyperthermophilic and Acidophilic Archaeon Saccharolobus caldissimus Strain HS-3T.</title>
        <authorList>
            <person name="Sakai H.D."/>
            <person name="Kurosawa N."/>
        </authorList>
    </citation>
    <scope>NUCLEOTIDE SEQUENCE [LARGE SCALE GENOMIC DNA]</scope>
    <source>
        <strain evidence="2 3">JCM32116</strain>
    </source>
</reference>
<evidence type="ECO:0000313" key="2">
    <source>
        <dbReference type="EMBL" id="BDB98739.1"/>
    </source>
</evidence>
<dbReference type="KEGG" id="scas:SACC_17560"/>
<dbReference type="SUPFAM" id="SSF55729">
    <property type="entry name" value="Acyl-CoA N-acyltransferases (Nat)"/>
    <property type="match status" value="1"/>
</dbReference>
<protein>
    <submittedName>
        <fullName evidence="2">N-acetyltransferase</fullName>
    </submittedName>
</protein>
<dbReference type="Proteomes" id="UP001319921">
    <property type="component" value="Chromosome"/>
</dbReference>
<dbReference type="Pfam" id="PF00583">
    <property type="entry name" value="Acetyltransf_1"/>
    <property type="match status" value="1"/>
</dbReference>
<dbReference type="GeneID" id="68866486"/>
<sequence length="156" mass="18270">MNKEVKLRRAIKDDWEKIYKLYNSLSDEDLYLRFFHLYRITEEDAKKIASGGDHITYLAEVDGKVVGEATLHMDGEFSLVVDREYRNLGIGTMLVKQLIEEAKRLGLKVIKFYTLPENTPMIKIGKKLGFKIRFDEDEVYAEMNLREEKEMEVIAD</sequence>
<accession>A0AAQ4CSF8</accession>
<dbReference type="GO" id="GO:0016747">
    <property type="term" value="F:acyltransferase activity, transferring groups other than amino-acyl groups"/>
    <property type="evidence" value="ECO:0007669"/>
    <property type="project" value="InterPro"/>
</dbReference>
<organism evidence="2 3">
    <name type="scientific">Saccharolobus caldissimus</name>
    <dbReference type="NCBI Taxonomy" id="1702097"/>
    <lineage>
        <taxon>Archaea</taxon>
        <taxon>Thermoproteota</taxon>
        <taxon>Thermoprotei</taxon>
        <taxon>Sulfolobales</taxon>
        <taxon>Sulfolobaceae</taxon>
        <taxon>Saccharolobus</taxon>
    </lineage>
</organism>
<keyword evidence="3" id="KW-1185">Reference proteome</keyword>